<feature type="compositionally biased region" description="Polar residues" evidence="1">
    <location>
        <begin position="47"/>
        <end position="61"/>
    </location>
</feature>
<protein>
    <recommendedName>
        <fullName evidence="4">BLOC-1-related complex subunit 5</fullName>
    </recommendedName>
</protein>
<evidence type="ECO:0008006" key="4">
    <source>
        <dbReference type="Google" id="ProtNLM"/>
    </source>
</evidence>
<name>A0AAV7MSA5_PLEWA</name>
<feature type="region of interest" description="Disordered" evidence="1">
    <location>
        <begin position="47"/>
        <end position="100"/>
    </location>
</feature>
<feature type="region of interest" description="Disordered" evidence="1">
    <location>
        <begin position="1"/>
        <end position="26"/>
    </location>
</feature>
<feature type="region of interest" description="Disordered" evidence="1">
    <location>
        <begin position="230"/>
        <end position="270"/>
    </location>
</feature>
<evidence type="ECO:0000313" key="3">
    <source>
        <dbReference type="Proteomes" id="UP001066276"/>
    </source>
</evidence>
<organism evidence="2 3">
    <name type="scientific">Pleurodeles waltl</name>
    <name type="common">Iberian ribbed newt</name>
    <dbReference type="NCBI Taxonomy" id="8319"/>
    <lineage>
        <taxon>Eukaryota</taxon>
        <taxon>Metazoa</taxon>
        <taxon>Chordata</taxon>
        <taxon>Craniata</taxon>
        <taxon>Vertebrata</taxon>
        <taxon>Euteleostomi</taxon>
        <taxon>Amphibia</taxon>
        <taxon>Batrachia</taxon>
        <taxon>Caudata</taxon>
        <taxon>Salamandroidea</taxon>
        <taxon>Salamandridae</taxon>
        <taxon>Pleurodelinae</taxon>
        <taxon>Pleurodeles</taxon>
    </lineage>
</organism>
<keyword evidence="3" id="KW-1185">Reference proteome</keyword>
<comment type="caution">
    <text evidence="2">The sequence shown here is derived from an EMBL/GenBank/DDBJ whole genome shotgun (WGS) entry which is preliminary data.</text>
</comment>
<dbReference type="EMBL" id="JANPWB010000013">
    <property type="protein sequence ID" value="KAJ1105984.1"/>
    <property type="molecule type" value="Genomic_DNA"/>
</dbReference>
<reference evidence="2" key="1">
    <citation type="journal article" date="2022" name="bioRxiv">
        <title>Sequencing and chromosome-scale assembly of the giantPleurodeles waltlgenome.</title>
        <authorList>
            <person name="Brown T."/>
            <person name="Elewa A."/>
            <person name="Iarovenko S."/>
            <person name="Subramanian E."/>
            <person name="Araus A.J."/>
            <person name="Petzold A."/>
            <person name="Susuki M."/>
            <person name="Suzuki K.-i.T."/>
            <person name="Hayashi T."/>
            <person name="Toyoda A."/>
            <person name="Oliveira C."/>
            <person name="Osipova E."/>
            <person name="Leigh N.D."/>
            <person name="Simon A."/>
            <person name="Yun M.H."/>
        </authorList>
    </citation>
    <scope>NUCLEOTIDE SEQUENCE</scope>
    <source>
        <strain evidence="2">20211129_DDA</strain>
        <tissue evidence="2">Liver</tissue>
    </source>
</reference>
<dbReference type="AlphaFoldDB" id="A0AAV7MSA5"/>
<proteinExistence type="predicted"/>
<evidence type="ECO:0000313" key="2">
    <source>
        <dbReference type="EMBL" id="KAJ1105984.1"/>
    </source>
</evidence>
<sequence length="270" mass="29529">MTMEKMARNRKAALQTGGGRSAPQEALDHMEEMLAAVIPEEIVTGIQGQDSTDYQETTQMQVARRSTDTAAITKDPPSTPIVRPASSKPAEDSDDTGTSFERTVFGVQRELAKEMWKGMENMAASLEGVRSCMMSTAEQAAAMQGRTSILQELEKSVKEISTAVRELTQHLQQQTFQRVHECNIDPLRADLAVYHRDVAAILKNQQLLLAAVLPLIAPQLAATGMSDSMSSNTEVCVAPSQPPPPRAEETTHTSGDEDVEQITFTRKSTR</sequence>
<dbReference type="Proteomes" id="UP001066276">
    <property type="component" value="Chromosome 9"/>
</dbReference>
<accession>A0AAV7MSA5</accession>
<feature type="compositionally biased region" description="Basic and acidic residues" evidence="1">
    <location>
        <begin position="246"/>
        <end position="255"/>
    </location>
</feature>
<gene>
    <name evidence="2" type="ORF">NDU88_003387</name>
</gene>
<evidence type="ECO:0000256" key="1">
    <source>
        <dbReference type="SAM" id="MobiDB-lite"/>
    </source>
</evidence>